<gene>
    <name evidence="2" type="ORF">SAMN04489859_102142</name>
</gene>
<accession>A0A1H8KC77</accession>
<evidence type="ECO:0000313" key="2">
    <source>
        <dbReference type="EMBL" id="SEN90096.1"/>
    </source>
</evidence>
<dbReference type="RefSeq" id="WP_139208186.1">
    <property type="nucleotide sequence ID" value="NZ_CP067124.1"/>
</dbReference>
<keyword evidence="1" id="KW-0472">Membrane</keyword>
<dbReference type="AlphaFoldDB" id="A0A1H8KC77"/>
<proteinExistence type="predicted"/>
<dbReference type="STRING" id="34002.SAMN04489859_102142"/>
<sequence length="68" mass="7214">MRLIRSMALATVMTLCLAVGAGLTALASICGRYLAHDLGLPVEVGGWVGMVAMVFTLLTVMCWLEDEA</sequence>
<keyword evidence="1" id="KW-1133">Transmembrane helix</keyword>
<feature type="transmembrane region" description="Helical" evidence="1">
    <location>
        <begin position="46"/>
        <end position="64"/>
    </location>
</feature>
<keyword evidence="3" id="KW-1185">Reference proteome</keyword>
<keyword evidence="1" id="KW-0812">Transmembrane</keyword>
<dbReference type="EMBL" id="FODE01000021">
    <property type="protein sequence ID" value="SEN90096.1"/>
    <property type="molecule type" value="Genomic_DNA"/>
</dbReference>
<evidence type="ECO:0000256" key="1">
    <source>
        <dbReference type="SAM" id="Phobius"/>
    </source>
</evidence>
<dbReference type="Proteomes" id="UP000199054">
    <property type="component" value="Unassembled WGS sequence"/>
</dbReference>
<evidence type="ECO:0000313" key="3">
    <source>
        <dbReference type="Proteomes" id="UP000199054"/>
    </source>
</evidence>
<protein>
    <submittedName>
        <fullName evidence="2">Uncharacterized protein</fullName>
    </submittedName>
</protein>
<name>A0A1H8KC77_9RHOB</name>
<organism evidence="2 3">
    <name type="scientific">Paracoccus alcaliphilus</name>
    <dbReference type="NCBI Taxonomy" id="34002"/>
    <lineage>
        <taxon>Bacteria</taxon>
        <taxon>Pseudomonadati</taxon>
        <taxon>Pseudomonadota</taxon>
        <taxon>Alphaproteobacteria</taxon>
        <taxon>Rhodobacterales</taxon>
        <taxon>Paracoccaceae</taxon>
        <taxon>Paracoccus</taxon>
    </lineage>
</organism>
<reference evidence="2 3" key="1">
    <citation type="submission" date="2016-10" db="EMBL/GenBank/DDBJ databases">
        <authorList>
            <person name="de Groot N.N."/>
        </authorList>
    </citation>
    <scope>NUCLEOTIDE SEQUENCE [LARGE SCALE GENOMIC DNA]</scope>
    <source>
        <strain evidence="2 3">DSM 8512</strain>
    </source>
</reference>